<dbReference type="Gene3D" id="3.20.20.80">
    <property type="entry name" value="Glycosidases"/>
    <property type="match status" value="1"/>
</dbReference>
<sequence>MIRFWFDRVFRRWREIADGYDPPRVLIGEVDMEPARAARFIGPDRLHQAFASGFLVAPWSAGAR</sequence>
<evidence type="ECO:0000313" key="2">
    <source>
        <dbReference type="Proteomes" id="UP000249341"/>
    </source>
</evidence>
<reference evidence="1 2" key="1">
    <citation type="submission" date="2018-06" db="EMBL/GenBank/DDBJ databases">
        <title>Genomic Encyclopedia of Type Strains, Phase III (KMG-III): the genomes of soil and plant-associated and newly described type strains.</title>
        <authorList>
            <person name="Whitman W."/>
        </authorList>
    </citation>
    <scope>NUCLEOTIDE SEQUENCE [LARGE SCALE GENOMIC DNA]</scope>
    <source>
        <strain evidence="1 2">CGMCC 4.7090</strain>
    </source>
</reference>
<dbReference type="Proteomes" id="UP000249341">
    <property type="component" value="Unassembled WGS sequence"/>
</dbReference>
<gene>
    <name evidence="1" type="ORF">B0I29_11879</name>
</gene>
<organism evidence="1 2">
    <name type="scientific">Actinoplanes lutulentus</name>
    <dbReference type="NCBI Taxonomy" id="1287878"/>
    <lineage>
        <taxon>Bacteria</taxon>
        <taxon>Bacillati</taxon>
        <taxon>Actinomycetota</taxon>
        <taxon>Actinomycetes</taxon>
        <taxon>Micromonosporales</taxon>
        <taxon>Micromonosporaceae</taxon>
        <taxon>Actinoplanes</taxon>
    </lineage>
</organism>
<accession>A0A327Z2F9</accession>
<proteinExistence type="predicted"/>
<dbReference type="EMBL" id="QLMJ01000018">
    <property type="protein sequence ID" value="RAK29287.1"/>
    <property type="molecule type" value="Genomic_DNA"/>
</dbReference>
<keyword evidence="2" id="KW-1185">Reference proteome</keyword>
<comment type="caution">
    <text evidence="1">The sequence shown here is derived from an EMBL/GenBank/DDBJ whole genome shotgun (WGS) entry which is preliminary data.</text>
</comment>
<dbReference type="RefSeq" id="WP_245972907.1">
    <property type="nucleotide sequence ID" value="NZ_JACHWI010000003.1"/>
</dbReference>
<protein>
    <submittedName>
        <fullName evidence="1">Uncharacterized protein</fullName>
    </submittedName>
</protein>
<name>A0A327Z2F9_9ACTN</name>
<evidence type="ECO:0000313" key="1">
    <source>
        <dbReference type="EMBL" id="RAK29287.1"/>
    </source>
</evidence>
<dbReference type="AlphaFoldDB" id="A0A327Z2F9"/>